<proteinExistence type="predicted"/>
<reference evidence="1" key="1">
    <citation type="submission" date="2021-01" db="EMBL/GenBank/DDBJ databases">
        <authorList>
            <consortium name="Genoscope - CEA"/>
            <person name="William W."/>
        </authorList>
    </citation>
    <scope>NUCLEOTIDE SEQUENCE</scope>
</reference>
<accession>A0A8S1VEY0</accession>
<comment type="caution">
    <text evidence="1">The sequence shown here is derived from an EMBL/GenBank/DDBJ whole genome shotgun (WGS) entry which is preliminary data.</text>
</comment>
<name>A0A8S1VEY0_PAROT</name>
<dbReference type="EMBL" id="CAJJDP010000062">
    <property type="protein sequence ID" value="CAD8174439.1"/>
    <property type="molecule type" value="Genomic_DNA"/>
</dbReference>
<keyword evidence="2" id="KW-1185">Reference proteome</keyword>
<gene>
    <name evidence="1" type="ORF">POCTA_138.1.T0630301</name>
</gene>
<dbReference type="AlphaFoldDB" id="A0A8S1VEY0"/>
<organism evidence="1 2">
    <name type="scientific">Paramecium octaurelia</name>
    <dbReference type="NCBI Taxonomy" id="43137"/>
    <lineage>
        <taxon>Eukaryota</taxon>
        <taxon>Sar</taxon>
        <taxon>Alveolata</taxon>
        <taxon>Ciliophora</taxon>
        <taxon>Intramacronucleata</taxon>
        <taxon>Oligohymenophorea</taxon>
        <taxon>Peniculida</taxon>
        <taxon>Parameciidae</taxon>
        <taxon>Paramecium</taxon>
    </lineage>
</organism>
<sequence length="118" mass="14320">MNQLFQKKYILQVYPIAEDSTIRSWKMIQSWSSYCKLESLRQQISFKYGTKQVDILPKQIMIKYQLLFIYKQLSYFTQSFSILQNFLFGFQYHISYDQRSNSQINLNQHSSFTSQFHE</sequence>
<dbReference type="Proteomes" id="UP000683925">
    <property type="component" value="Unassembled WGS sequence"/>
</dbReference>
<evidence type="ECO:0000313" key="1">
    <source>
        <dbReference type="EMBL" id="CAD8174439.1"/>
    </source>
</evidence>
<evidence type="ECO:0000313" key="2">
    <source>
        <dbReference type="Proteomes" id="UP000683925"/>
    </source>
</evidence>
<protein>
    <submittedName>
        <fullName evidence="1">Uncharacterized protein</fullName>
    </submittedName>
</protein>